<protein>
    <submittedName>
        <fullName evidence="2">Uncharacterized protein</fullName>
    </submittedName>
</protein>
<keyword evidence="3" id="KW-1185">Reference proteome</keyword>
<organism evidence="2 3">
    <name type="scientific">Hallerella succinigenes</name>
    <dbReference type="NCBI Taxonomy" id="1896222"/>
    <lineage>
        <taxon>Bacteria</taxon>
        <taxon>Pseudomonadati</taxon>
        <taxon>Fibrobacterota</taxon>
        <taxon>Fibrobacteria</taxon>
        <taxon>Fibrobacterales</taxon>
        <taxon>Fibrobacteraceae</taxon>
        <taxon>Hallerella</taxon>
    </lineage>
</organism>
<feature type="signal peptide" evidence="1">
    <location>
        <begin position="1"/>
        <end position="21"/>
    </location>
</feature>
<evidence type="ECO:0000313" key="3">
    <source>
        <dbReference type="Proteomes" id="UP000231134"/>
    </source>
</evidence>
<dbReference type="Proteomes" id="UP000231134">
    <property type="component" value="Unassembled WGS sequence"/>
</dbReference>
<proteinExistence type="predicted"/>
<evidence type="ECO:0000256" key="1">
    <source>
        <dbReference type="SAM" id="SignalP"/>
    </source>
</evidence>
<feature type="chain" id="PRO_5014812335" evidence="1">
    <location>
        <begin position="22"/>
        <end position="576"/>
    </location>
</feature>
<name>A0A2M9A4Y5_9BACT</name>
<accession>A0A2M9A4Y5</accession>
<comment type="caution">
    <text evidence="2">The sequence shown here is derived from an EMBL/GenBank/DDBJ whole genome shotgun (WGS) entry which is preliminary data.</text>
</comment>
<dbReference type="OrthoDB" id="9807110at2"/>
<dbReference type="AlphaFoldDB" id="A0A2M9A4Y5"/>
<reference evidence="2 3" key="1">
    <citation type="submission" date="2017-11" db="EMBL/GenBank/DDBJ databases">
        <title>Animal gut microbial communities from fecal samples from Wisconsin, USA.</title>
        <authorList>
            <person name="Neumann A."/>
        </authorList>
    </citation>
    <scope>NUCLEOTIDE SEQUENCE [LARGE SCALE GENOMIC DNA]</scope>
    <source>
        <strain evidence="2 3">UWS3</strain>
    </source>
</reference>
<evidence type="ECO:0000313" key="2">
    <source>
        <dbReference type="EMBL" id="PJJ40693.1"/>
    </source>
</evidence>
<sequence length="576" mass="65815">MIKQMKFWMMLGTLTVVSAFADVAPETEGMQDTRYDGTFLTASPTFVYDRSSQMGGIHSESEEWSPTKVRDRLLYNRVSGIPSWTPREPSVWMSVGNETGDMMYQDPRYGGWGSCCINGTPMLEAGFRSKSYSGIWTTARYFQVDHYSSSNGKVRRKMVKRVDYSIFGENLPYQSTAYAGVGYSVGSFDVSLLAGHEYLWIFAESGRWLPVEYKPRAEARFDSKYVHANMVFENAEYTILAGEQMGNRKEVNGSIKLGEDTIAQKKKLWNLGLGVAFRAVDDSGAMPVELKEDYVVFPYLEYSLRPTDRLSLAGYVGTSGREFASKDSVNLEFPEFASVQTNIGFKNHVASTLNPLSDDYEYFNSDTIHLRVDGVMQLHRAYLDLRNRFEYFGLGMNFSGWFEKGAETFDVESFSVDSANTYYGKQRFSYRTGDVGRIDSWIKAISGEAEAAFYYKKMFTLSARAGFERIDGDEERFEVNPVEEWLTIGANWNLWDHFQVKHTWGYRSDARWNLRTEVPYVVKGGWYWDASLSQNFPEYGITLTGTILHAIGETRVLVPNGGFDRTRFWCNILKKF</sequence>
<dbReference type="RefSeq" id="WP_100424750.1">
    <property type="nucleotide sequence ID" value="NZ_PGEX01000001.1"/>
</dbReference>
<dbReference type="EMBL" id="PGEX01000001">
    <property type="protein sequence ID" value="PJJ40693.1"/>
    <property type="molecule type" value="Genomic_DNA"/>
</dbReference>
<gene>
    <name evidence="2" type="ORF">BGX16_0630</name>
</gene>
<keyword evidence="1" id="KW-0732">Signal</keyword>